<dbReference type="InterPro" id="IPR030678">
    <property type="entry name" value="Peptide/Ni-bd"/>
</dbReference>
<dbReference type="Gene3D" id="3.40.190.10">
    <property type="entry name" value="Periplasmic binding protein-like II"/>
    <property type="match status" value="1"/>
</dbReference>
<comment type="similarity">
    <text evidence="2">Belongs to the bacterial solute-binding protein 5 family.</text>
</comment>
<dbReference type="PANTHER" id="PTHR30290:SF10">
    <property type="entry name" value="PERIPLASMIC OLIGOPEPTIDE-BINDING PROTEIN-RELATED"/>
    <property type="match status" value="1"/>
</dbReference>
<evidence type="ECO:0000313" key="7">
    <source>
        <dbReference type="EMBL" id="KAB7852833.1"/>
    </source>
</evidence>
<proteinExistence type="inferred from homology"/>
<dbReference type="InterPro" id="IPR039424">
    <property type="entry name" value="SBP_5"/>
</dbReference>
<evidence type="ECO:0000256" key="2">
    <source>
        <dbReference type="ARBA" id="ARBA00005695"/>
    </source>
</evidence>
<feature type="chain" id="PRO_5039321026" evidence="5">
    <location>
        <begin position="27"/>
        <end position="522"/>
    </location>
</feature>
<dbReference type="RefSeq" id="WP_152262161.1">
    <property type="nucleotide sequence ID" value="NZ_VOKX01000001.1"/>
</dbReference>
<dbReference type="OrthoDB" id="9801912at2"/>
<dbReference type="GO" id="GO:1904680">
    <property type="term" value="F:peptide transmembrane transporter activity"/>
    <property type="evidence" value="ECO:0007669"/>
    <property type="project" value="TreeGrafter"/>
</dbReference>
<feature type="domain" description="Solute-binding protein family 5" evidence="6">
    <location>
        <begin position="81"/>
        <end position="441"/>
    </location>
</feature>
<comment type="caution">
    <text evidence="7">The sequence shown here is derived from an EMBL/GenBank/DDBJ whole genome shotgun (WGS) entry which is preliminary data.</text>
</comment>
<evidence type="ECO:0000256" key="5">
    <source>
        <dbReference type="SAM" id="SignalP"/>
    </source>
</evidence>
<evidence type="ECO:0000256" key="3">
    <source>
        <dbReference type="ARBA" id="ARBA00022448"/>
    </source>
</evidence>
<evidence type="ECO:0000256" key="4">
    <source>
        <dbReference type="ARBA" id="ARBA00022729"/>
    </source>
</evidence>
<dbReference type="GO" id="GO:0042597">
    <property type="term" value="C:periplasmic space"/>
    <property type="evidence" value="ECO:0007669"/>
    <property type="project" value="UniProtKB-ARBA"/>
</dbReference>
<reference evidence="7 8" key="1">
    <citation type="journal article" date="2019" name="Microb. Cell Fact.">
        <title>Exploring novel herbicidin analogues by transcriptional regulator overexpression and MS/MS molecular networking.</title>
        <authorList>
            <person name="Shi Y."/>
            <person name="Gu R."/>
            <person name="Li Y."/>
            <person name="Wang X."/>
            <person name="Ren W."/>
            <person name="Li X."/>
            <person name="Wang L."/>
            <person name="Xie Y."/>
            <person name="Hong B."/>
        </authorList>
    </citation>
    <scope>NUCLEOTIDE SEQUENCE [LARGE SCALE GENOMIC DNA]</scope>
    <source>
        <strain evidence="7 8">US-43</strain>
    </source>
</reference>
<name>A0A5N5WHS6_STRMB</name>
<dbReference type="Gene3D" id="3.90.76.10">
    <property type="entry name" value="Dipeptide-binding Protein, Domain 1"/>
    <property type="match status" value="1"/>
</dbReference>
<dbReference type="PANTHER" id="PTHR30290">
    <property type="entry name" value="PERIPLASMIC BINDING COMPONENT OF ABC TRANSPORTER"/>
    <property type="match status" value="1"/>
</dbReference>
<evidence type="ECO:0000313" key="8">
    <source>
        <dbReference type="Proteomes" id="UP000327000"/>
    </source>
</evidence>
<dbReference type="PIRSF" id="PIRSF002741">
    <property type="entry name" value="MppA"/>
    <property type="match status" value="1"/>
</dbReference>
<protein>
    <submittedName>
        <fullName evidence="7">Peptide-binding protein</fullName>
    </submittedName>
</protein>
<evidence type="ECO:0000259" key="6">
    <source>
        <dbReference type="Pfam" id="PF00496"/>
    </source>
</evidence>
<dbReference type="Pfam" id="PF00496">
    <property type="entry name" value="SBP_bac_5"/>
    <property type="match status" value="1"/>
</dbReference>
<keyword evidence="4 5" id="KW-0732">Signal</keyword>
<dbReference type="EMBL" id="VOKX01000001">
    <property type="protein sequence ID" value="KAB7852833.1"/>
    <property type="molecule type" value="Genomic_DNA"/>
</dbReference>
<dbReference type="GO" id="GO:0015833">
    <property type="term" value="P:peptide transport"/>
    <property type="evidence" value="ECO:0007669"/>
    <property type="project" value="TreeGrafter"/>
</dbReference>
<organism evidence="7 8">
    <name type="scientific">Streptomyces mobaraensis</name>
    <name type="common">Streptoverticillium mobaraense</name>
    <dbReference type="NCBI Taxonomy" id="35621"/>
    <lineage>
        <taxon>Bacteria</taxon>
        <taxon>Bacillati</taxon>
        <taxon>Actinomycetota</taxon>
        <taxon>Actinomycetes</taxon>
        <taxon>Kitasatosporales</taxon>
        <taxon>Streptomycetaceae</taxon>
        <taxon>Streptomyces</taxon>
    </lineage>
</organism>
<dbReference type="Gene3D" id="3.10.105.10">
    <property type="entry name" value="Dipeptide-binding Protein, Domain 3"/>
    <property type="match status" value="1"/>
</dbReference>
<feature type="signal peptide" evidence="5">
    <location>
        <begin position="1"/>
        <end position="26"/>
    </location>
</feature>
<dbReference type="Proteomes" id="UP000327000">
    <property type="component" value="Unassembled WGS sequence"/>
</dbReference>
<comment type="subcellular location">
    <subcellularLocation>
        <location evidence="1">Cell envelope</location>
    </subcellularLocation>
</comment>
<dbReference type="GO" id="GO:0030313">
    <property type="term" value="C:cell envelope"/>
    <property type="evidence" value="ECO:0007669"/>
    <property type="project" value="UniProtKB-SubCell"/>
</dbReference>
<dbReference type="SUPFAM" id="SSF53850">
    <property type="entry name" value="Periplasmic binding protein-like II"/>
    <property type="match status" value="1"/>
</dbReference>
<accession>A0A5N5WHS6</accession>
<dbReference type="AlphaFoldDB" id="A0A5N5WHS6"/>
<dbReference type="PROSITE" id="PS51257">
    <property type="entry name" value="PROKAR_LIPOPROTEIN"/>
    <property type="match status" value="1"/>
</dbReference>
<dbReference type="InterPro" id="IPR000914">
    <property type="entry name" value="SBP_5_dom"/>
</dbReference>
<keyword evidence="3" id="KW-0813">Transport</keyword>
<evidence type="ECO:0000256" key="1">
    <source>
        <dbReference type="ARBA" id="ARBA00004196"/>
    </source>
</evidence>
<keyword evidence="8" id="KW-1185">Reference proteome</keyword>
<sequence length="522" mass="57728">MRGVRRRSRSKVVVAALALMSLGLSGCSSLSSDDGDEKPIVVGTTDSAMGLDPAGVYDVGSWSLFGNVYQTLLTFTPGTDKPTPDAAKSCGFKDVERRTYSCTLRSGLKFANGHDLTAQDVKFSFDRILRIKSDQGPAVLLETLESVRTEGNDTVVFRLRTPDATFPSKIASGVGSIVDSRTYPADKVRTGNELDGSGPYRLMDFQPDGKVELRPNPHYKGANRTSGNPVTVRYFGKPKDLMAAWKRQDIDVASRDLPAADVAELSLGDNDFRVTENASASTRFLVFNLKSKSPVKDVAVRRAVASVLDRVAVARDVHHRTVEPLYSLIPQGLFGHTTSFFDRYPRPDAEAAARLLRSAGVTAPVRFKLAYSKGVSTDEETALIKKQLESTGLFRIDTEHVEWSRFQQGRAKGEYDAYLLGWVADYPDADTFTSPLVGTGNTLYSGYSNDRIDKLIRDAQRNGRRDGSTDDYRTIQKIIAEDVPLLPLWQRKEFVVSKESISGAQYLRDGSGLWRLWRLDRI</sequence>
<dbReference type="GO" id="GO:0043190">
    <property type="term" value="C:ATP-binding cassette (ABC) transporter complex"/>
    <property type="evidence" value="ECO:0007669"/>
    <property type="project" value="InterPro"/>
</dbReference>
<gene>
    <name evidence="7" type="ORF">FRZ00_01110</name>
</gene>